<keyword evidence="2" id="KW-1185">Reference proteome</keyword>
<comment type="caution">
    <text evidence="1">The sequence shown here is derived from an EMBL/GenBank/DDBJ whole genome shotgun (WGS) entry which is preliminary data.</text>
</comment>
<evidence type="ECO:0000313" key="2">
    <source>
        <dbReference type="Proteomes" id="UP000701853"/>
    </source>
</evidence>
<protein>
    <submittedName>
        <fullName evidence="1">Uncharacterized protein</fullName>
    </submittedName>
</protein>
<organism evidence="1 2">
    <name type="scientific">Gossypium anomalum</name>
    <dbReference type="NCBI Taxonomy" id="47600"/>
    <lineage>
        <taxon>Eukaryota</taxon>
        <taxon>Viridiplantae</taxon>
        <taxon>Streptophyta</taxon>
        <taxon>Embryophyta</taxon>
        <taxon>Tracheophyta</taxon>
        <taxon>Spermatophyta</taxon>
        <taxon>Magnoliopsida</taxon>
        <taxon>eudicotyledons</taxon>
        <taxon>Gunneridae</taxon>
        <taxon>Pentapetalae</taxon>
        <taxon>rosids</taxon>
        <taxon>malvids</taxon>
        <taxon>Malvales</taxon>
        <taxon>Malvaceae</taxon>
        <taxon>Malvoideae</taxon>
        <taxon>Gossypium</taxon>
    </lineage>
</organism>
<accession>A0A8J6CF43</accession>
<name>A0A8J6CF43_9ROSI</name>
<reference evidence="1 2" key="1">
    <citation type="journal article" date="2021" name="bioRxiv">
        <title>The Gossypium anomalum genome as a resource for cotton improvement and evolutionary analysis of hybrid incompatibility.</title>
        <authorList>
            <person name="Grover C.E."/>
            <person name="Yuan D."/>
            <person name="Arick M.A."/>
            <person name="Miller E.R."/>
            <person name="Hu G."/>
            <person name="Peterson D.G."/>
            <person name="Wendel J.F."/>
            <person name="Udall J.A."/>
        </authorList>
    </citation>
    <scope>NUCLEOTIDE SEQUENCE [LARGE SCALE GENOMIC DNA]</scope>
    <source>
        <strain evidence="1">JFW-Udall</strain>
        <tissue evidence="1">Leaf</tissue>
    </source>
</reference>
<gene>
    <name evidence="1" type="ORF">CXB51_034592</name>
</gene>
<evidence type="ECO:0000313" key="1">
    <source>
        <dbReference type="EMBL" id="KAG8472732.1"/>
    </source>
</evidence>
<dbReference type="EMBL" id="JAHUZN010000013">
    <property type="protein sequence ID" value="KAG8472732.1"/>
    <property type="molecule type" value="Genomic_DNA"/>
</dbReference>
<dbReference type="Proteomes" id="UP000701853">
    <property type="component" value="Chromosome 13"/>
</dbReference>
<dbReference type="OrthoDB" id="993284at2759"/>
<sequence>MVFTLQSLRSPGYFLRESVSALINCFGESFGSLKCSLRLRFSARELATISYQSMKTLLISVKISQPSARDARTRLIDGKYDRCIDWLEDTLRVLDSKATADFFTLLWNVWNNRNKLVFQDKEDPAMVVGRRHMC</sequence>
<proteinExistence type="predicted"/>
<dbReference type="AlphaFoldDB" id="A0A8J6CF43"/>